<keyword evidence="1" id="KW-1133">Transmembrane helix</keyword>
<gene>
    <name evidence="2" type="ORF">C7460_107173</name>
</gene>
<dbReference type="InterPro" id="IPR027056">
    <property type="entry name" value="Gluconate_2DH_su3"/>
</dbReference>
<dbReference type="Proteomes" id="UP000256779">
    <property type="component" value="Unassembled WGS sequence"/>
</dbReference>
<accession>A0A3D9L5I0</accession>
<evidence type="ECO:0000256" key="1">
    <source>
        <dbReference type="SAM" id="Phobius"/>
    </source>
</evidence>
<comment type="caution">
    <text evidence="2">The sequence shown here is derived from an EMBL/GenBank/DDBJ whole genome shotgun (WGS) entry which is preliminary data.</text>
</comment>
<reference evidence="2 3" key="1">
    <citation type="submission" date="2018-07" db="EMBL/GenBank/DDBJ databases">
        <title>Genomic Encyclopedia of Type Strains, Phase IV (KMG-IV): sequencing the most valuable type-strain genomes for metagenomic binning, comparative biology and taxonomic classification.</title>
        <authorList>
            <person name="Goeker M."/>
        </authorList>
    </citation>
    <scope>NUCLEOTIDE SEQUENCE [LARGE SCALE GENOMIC DNA]</scope>
    <source>
        <strain evidence="2 3">DSM 4134</strain>
    </source>
</reference>
<evidence type="ECO:0000313" key="3">
    <source>
        <dbReference type="Proteomes" id="UP000256779"/>
    </source>
</evidence>
<keyword evidence="1" id="KW-0812">Transmembrane</keyword>
<keyword evidence="1" id="KW-0472">Membrane</keyword>
<keyword evidence="3" id="KW-1185">Reference proteome</keyword>
<dbReference type="RefSeq" id="WP_115867905.1">
    <property type="nucleotide sequence ID" value="NZ_QREG01000007.1"/>
</dbReference>
<feature type="transmembrane region" description="Helical" evidence="1">
    <location>
        <begin position="12"/>
        <end position="30"/>
    </location>
</feature>
<evidence type="ECO:0000313" key="2">
    <source>
        <dbReference type="EMBL" id="RED99889.1"/>
    </source>
</evidence>
<organism evidence="2 3">
    <name type="scientific">Marinoscillum furvescens DSM 4134</name>
    <dbReference type="NCBI Taxonomy" id="1122208"/>
    <lineage>
        <taxon>Bacteria</taxon>
        <taxon>Pseudomonadati</taxon>
        <taxon>Bacteroidota</taxon>
        <taxon>Cytophagia</taxon>
        <taxon>Cytophagales</taxon>
        <taxon>Reichenbachiellaceae</taxon>
        <taxon>Marinoscillum</taxon>
    </lineage>
</organism>
<protein>
    <submittedName>
        <fullName evidence="2">Gluconate 2-dehydrogenase subunit 3-like protein</fullName>
    </submittedName>
</protein>
<dbReference type="EMBL" id="QREG01000007">
    <property type="protein sequence ID" value="RED99889.1"/>
    <property type="molecule type" value="Genomic_DNA"/>
</dbReference>
<proteinExistence type="predicted"/>
<dbReference type="AlphaFoldDB" id="A0A3D9L5I0"/>
<dbReference type="OrthoDB" id="6385145at2"/>
<sequence length="191" mass="21162">MENIKRREALKRAAWFMGGVVSAPTVAGILNGCTPKPELAWTPTFFTEDQALLVSEVAEGIIPETDTPGAKKLGVPAFIEEMVSVVFPSETREKFISALKVFENDCKDQLGASFISLDSDQKKVFLNQKNDELKGRKSENAFFRMVKELTVVGYFTTEYGATQVLQYQAIPVEYHGCQPIEEAGNGKTWAT</sequence>
<dbReference type="Pfam" id="PF13618">
    <property type="entry name" value="Gluconate_2-dh3"/>
    <property type="match status" value="1"/>
</dbReference>
<name>A0A3D9L5I0_MARFU</name>